<comment type="caution">
    <text evidence="1">The sequence shown here is derived from an EMBL/GenBank/DDBJ whole genome shotgun (WGS) entry which is preliminary data.</text>
</comment>
<keyword evidence="2" id="KW-1185">Reference proteome</keyword>
<organism evidence="1 2">
    <name type="scientific">Necator americanus</name>
    <name type="common">Human hookworm</name>
    <dbReference type="NCBI Taxonomy" id="51031"/>
    <lineage>
        <taxon>Eukaryota</taxon>
        <taxon>Metazoa</taxon>
        <taxon>Ecdysozoa</taxon>
        <taxon>Nematoda</taxon>
        <taxon>Chromadorea</taxon>
        <taxon>Rhabditida</taxon>
        <taxon>Rhabditina</taxon>
        <taxon>Rhabditomorpha</taxon>
        <taxon>Strongyloidea</taxon>
        <taxon>Ancylostomatidae</taxon>
        <taxon>Bunostominae</taxon>
        <taxon>Necator</taxon>
    </lineage>
</organism>
<gene>
    <name evidence="1" type="primary">Necator_chrI.g470</name>
    <name evidence="1" type="ORF">RB195_004348</name>
</gene>
<accession>A0ABR1BKV3</accession>
<evidence type="ECO:0000313" key="1">
    <source>
        <dbReference type="EMBL" id="KAK6725975.1"/>
    </source>
</evidence>
<dbReference type="SUPFAM" id="SSF48350">
    <property type="entry name" value="GTPase activation domain, GAP"/>
    <property type="match status" value="1"/>
</dbReference>
<dbReference type="Proteomes" id="UP001303046">
    <property type="component" value="Unassembled WGS sequence"/>
</dbReference>
<dbReference type="Gene3D" id="1.10.555.10">
    <property type="entry name" value="Rho GTPase activation protein"/>
    <property type="match status" value="1"/>
</dbReference>
<proteinExistence type="predicted"/>
<dbReference type="InterPro" id="IPR008936">
    <property type="entry name" value="Rho_GTPase_activation_prot"/>
</dbReference>
<evidence type="ECO:0000313" key="2">
    <source>
        <dbReference type="Proteomes" id="UP001303046"/>
    </source>
</evidence>
<name>A0ABR1BKV3_NECAM</name>
<evidence type="ECO:0008006" key="3">
    <source>
        <dbReference type="Google" id="ProtNLM"/>
    </source>
</evidence>
<reference evidence="1 2" key="1">
    <citation type="submission" date="2023-08" db="EMBL/GenBank/DDBJ databases">
        <title>A Necator americanus chromosomal reference genome.</title>
        <authorList>
            <person name="Ilik V."/>
            <person name="Petrzelkova K.J."/>
            <person name="Pardy F."/>
            <person name="Fuh T."/>
            <person name="Niatou-Singa F.S."/>
            <person name="Gouil Q."/>
            <person name="Baker L."/>
            <person name="Ritchie M.E."/>
            <person name="Jex A.R."/>
            <person name="Gazzola D."/>
            <person name="Li H."/>
            <person name="Toshio Fujiwara R."/>
            <person name="Zhan B."/>
            <person name="Aroian R.V."/>
            <person name="Pafco B."/>
            <person name="Schwarz E.M."/>
        </authorList>
    </citation>
    <scope>NUCLEOTIDE SEQUENCE [LARGE SCALE GENOMIC DNA]</scope>
    <source>
        <strain evidence="1 2">Aroian</strain>
        <tissue evidence="1">Whole animal</tissue>
    </source>
</reference>
<protein>
    <recommendedName>
        <fullName evidence="3">Rho-GAP domain-containing protein</fullName>
    </recommendedName>
</protein>
<dbReference type="EMBL" id="JAVFWL010000001">
    <property type="protein sequence ID" value="KAK6725975.1"/>
    <property type="molecule type" value="Genomic_DNA"/>
</dbReference>
<sequence>MASTSAVVVEVPRRGLARRLPDPASKNYVLHDAGSPSTARAEKKQGIIGGNCVVDENTFQTTLEYFLASLCDLQRAVTADRFGLRYSKSLGRGKMAVKTRLIFRFYVFLCCYKGRECPSNPEVTELLSKLEHCRFTTRDVVQSHPNIILSVLKEMFMNLPPVFENEEFLSLSQSASPELVICYLSSSIDALPLPNRQRAYLLCCSLRNLLDFTSHRGESLTDLLMLFTPVLFPRCTNTTEVFLRACRALLVMIEQNHLVFKKSFSSSGIEEDFLGDLLNSLDCLQFVDVDGGGSWPEMDAPICDDEPVIERVPLKDSQPYYTLAYCD</sequence>